<dbReference type="GO" id="GO:0051743">
    <property type="term" value="F:red chlorophyll catabolite reductase activity"/>
    <property type="evidence" value="ECO:0007669"/>
    <property type="project" value="InterPro"/>
</dbReference>
<dbReference type="Pfam" id="PF06405">
    <property type="entry name" value="RCC_reductase"/>
    <property type="match status" value="1"/>
</dbReference>
<feature type="region of interest" description="Disordered" evidence="1">
    <location>
        <begin position="34"/>
        <end position="54"/>
    </location>
</feature>
<name>A0A1Q1NIB1_LOLPR</name>
<accession>A0A1Q1NIB1</accession>
<dbReference type="GO" id="GO:0009507">
    <property type="term" value="C:chloroplast"/>
    <property type="evidence" value="ECO:0007669"/>
    <property type="project" value="TreeGrafter"/>
</dbReference>
<organism evidence="2">
    <name type="scientific">Lolium perenne</name>
    <name type="common">Perennial ryegrass</name>
    <dbReference type="NCBI Taxonomy" id="4522"/>
    <lineage>
        <taxon>Eukaryota</taxon>
        <taxon>Viridiplantae</taxon>
        <taxon>Streptophyta</taxon>
        <taxon>Embryophyta</taxon>
        <taxon>Tracheophyta</taxon>
        <taxon>Spermatophyta</taxon>
        <taxon>Magnoliopsida</taxon>
        <taxon>Liliopsida</taxon>
        <taxon>Poales</taxon>
        <taxon>Poaceae</taxon>
        <taxon>BOP clade</taxon>
        <taxon>Pooideae</taxon>
        <taxon>Poodae</taxon>
        <taxon>Poeae</taxon>
        <taxon>Poeae Chloroplast Group 2 (Poeae type)</taxon>
        <taxon>Loliodinae</taxon>
        <taxon>Loliinae</taxon>
        <taxon>Lolium</taxon>
    </lineage>
</organism>
<dbReference type="InterPro" id="IPR009439">
    <property type="entry name" value="RCC_reductase"/>
</dbReference>
<dbReference type="AlphaFoldDB" id="A0A1Q1NIB1"/>
<gene>
    <name evidence="2" type="primary">RCCR1</name>
</gene>
<dbReference type="EMBL" id="KX686492">
    <property type="protein sequence ID" value="AQM55940.1"/>
    <property type="molecule type" value="mRNA"/>
</dbReference>
<dbReference type="PANTHER" id="PTHR34685:SF2">
    <property type="entry name" value="RED CHLOROPHYLL CATABOLITE REDUCTASE, CHLOROPLASTIC"/>
    <property type="match status" value="1"/>
</dbReference>
<reference evidence="2" key="1">
    <citation type="journal article" date="2016" name="Front. Plant Sci.">
        <title>Exogenous Melatonin Suppresses Dark-Induced Leaf Senescence by Activating the Superoxide Dismutase-Catalase Antioxidant Pathway and Down-Regulating Chlorophyll Degradation in Excised Leaves of Perennial Ryegrass (Lolium perenne L.).</title>
        <authorList>
            <person name="Zhang J."/>
            <person name="Li H."/>
            <person name="Xu B."/>
            <person name="Li J."/>
            <person name="Huang B."/>
        </authorList>
    </citation>
    <scope>NUCLEOTIDE SEQUENCE</scope>
</reference>
<dbReference type="Gene3D" id="3.40.1500.20">
    <property type="match status" value="1"/>
</dbReference>
<protein>
    <submittedName>
        <fullName evidence="2">Red chlorophyll catabolite reductase 1</fullName>
    </submittedName>
</protein>
<evidence type="ECO:0000256" key="1">
    <source>
        <dbReference type="SAM" id="MobiDB-lite"/>
    </source>
</evidence>
<dbReference type="GO" id="GO:0015996">
    <property type="term" value="P:chlorophyll catabolic process"/>
    <property type="evidence" value="ECO:0007669"/>
    <property type="project" value="TreeGrafter"/>
</dbReference>
<proteinExistence type="evidence at transcript level"/>
<dbReference type="PANTHER" id="PTHR34685">
    <property type="entry name" value="RED CHLOROPHYLL CATABOLITE REDUCTASE, CHLOROPLASTIC"/>
    <property type="match status" value="1"/>
</dbReference>
<sequence length="324" mass="35493">MLRLEHYLRTPPAIAPTPLTALPRIRPRAVRLPREAPLPRGKTSSTVRASAPPMREAAAARMPSLAHREVARALADEVEARLGAQLMPSAVPADAAEFRNGAGNAVGTLDVRHGAPDSPIDFMLQSSLHCKVPNGAIDITSILVFLNALTDAPHFLLEFIQGSPTSMVVILDLLPRKDLALHPEYIEKYYQNTQLDKQRENIEELPQTRPYRSTSLFVRSACSPTAVSVSIDCGQGGESILEEIVCGHLASVAKGVLQIWLDNCTGNTSEMEQVERDIMVKRDQVVRLKSIEVDLTANLPRMFGPEVSGRVITEIRRAFGVQEA</sequence>
<evidence type="ECO:0000313" key="2">
    <source>
        <dbReference type="EMBL" id="AQM55940.1"/>
    </source>
</evidence>